<accession>A0AA88EIM1</accession>
<protein>
    <submittedName>
        <fullName evidence="2">Uncharacterized protein</fullName>
    </submittedName>
</protein>
<dbReference type="EMBL" id="BTGU01014789">
    <property type="protein sequence ID" value="GMN74818.1"/>
    <property type="molecule type" value="Genomic_DNA"/>
</dbReference>
<dbReference type="Proteomes" id="UP001187192">
    <property type="component" value="Unassembled WGS sequence"/>
</dbReference>
<keyword evidence="3" id="KW-1185">Reference proteome</keyword>
<sequence length="161" mass="18583">MKLQKFQLKNVEPAKPTTSTTPAEKRTFEESSSIVFIPSENDIYEEEAAPVVTSVGEESLRDSRNNLPNLNYPPPNYEADVEDLLESNAEEVLRTLLPRARSTNSTAPQPKPIPKESFSCTYVKKVKRRDWLRKARKKEKEKKSKLPIMATCMHRRLYQPY</sequence>
<evidence type="ECO:0000313" key="3">
    <source>
        <dbReference type="Proteomes" id="UP001187192"/>
    </source>
</evidence>
<name>A0AA88EIM1_FICCA</name>
<evidence type="ECO:0000256" key="1">
    <source>
        <dbReference type="SAM" id="MobiDB-lite"/>
    </source>
</evidence>
<feature type="region of interest" description="Disordered" evidence="1">
    <location>
        <begin position="97"/>
        <end position="116"/>
    </location>
</feature>
<dbReference type="AlphaFoldDB" id="A0AA88EIM1"/>
<proteinExistence type="predicted"/>
<organism evidence="2 3">
    <name type="scientific">Ficus carica</name>
    <name type="common">Common fig</name>
    <dbReference type="NCBI Taxonomy" id="3494"/>
    <lineage>
        <taxon>Eukaryota</taxon>
        <taxon>Viridiplantae</taxon>
        <taxon>Streptophyta</taxon>
        <taxon>Embryophyta</taxon>
        <taxon>Tracheophyta</taxon>
        <taxon>Spermatophyta</taxon>
        <taxon>Magnoliopsida</taxon>
        <taxon>eudicotyledons</taxon>
        <taxon>Gunneridae</taxon>
        <taxon>Pentapetalae</taxon>
        <taxon>rosids</taxon>
        <taxon>fabids</taxon>
        <taxon>Rosales</taxon>
        <taxon>Moraceae</taxon>
        <taxon>Ficeae</taxon>
        <taxon>Ficus</taxon>
    </lineage>
</organism>
<evidence type="ECO:0000313" key="2">
    <source>
        <dbReference type="EMBL" id="GMN74818.1"/>
    </source>
</evidence>
<feature type="region of interest" description="Disordered" evidence="1">
    <location>
        <begin position="54"/>
        <end position="74"/>
    </location>
</feature>
<comment type="caution">
    <text evidence="2">The sequence shown here is derived from an EMBL/GenBank/DDBJ whole genome shotgun (WGS) entry which is preliminary data.</text>
</comment>
<gene>
    <name evidence="2" type="ORF">TIFTF001_054452</name>
</gene>
<reference evidence="2" key="1">
    <citation type="submission" date="2023-07" db="EMBL/GenBank/DDBJ databases">
        <title>draft genome sequence of fig (Ficus carica).</title>
        <authorList>
            <person name="Takahashi T."/>
            <person name="Nishimura K."/>
        </authorList>
    </citation>
    <scope>NUCLEOTIDE SEQUENCE</scope>
</reference>
<feature type="region of interest" description="Disordered" evidence="1">
    <location>
        <begin position="1"/>
        <end position="29"/>
    </location>
</feature>